<proteinExistence type="predicted"/>
<name>A0AAW1JGW2_POPJA</name>
<dbReference type="EMBL" id="JASPKY010000386">
    <property type="protein sequence ID" value="KAK9702685.1"/>
    <property type="molecule type" value="Genomic_DNA"/>
</dbReference>
<evidence type="ECO:0000313" key="2">
    <source>
        <dbReference type="Proteomes" id="UP001458880"/>
    </source>
</evidence>
<dbReference type="AlphaFoldDB" id="A0AAW1JGW2"/>
<protein>
    <submittedName>
        <fullName evidence="1">Uncharacterized protein</fullName>
    </submittedName>
</protein>
<keyword evidence="2" id="KW-1185">Reference proteome</keyword>
<dbReference type="Proteomes" id="UP001458880">
    <property type="component" value="Unassembled WGS sequence"/>
</dbReference>
<evidence type="ECO:0000313" key="1">
    <source>
        <dbReference type="EMBL" id="KAK9702685.1"/>
    </source>
</evidence>
<reference evidence="1 2" key="1">
    <citation type="journal article" date="2024" name="BMC Genomics">
        <title>De novo assembly and annotation of Popillia japonica's genome with initial clues to its potential as an invasive pest.</title>
        <authorList>
            <person name="Cucini C."/>
            <person name="Boschi S."/>
            <person name="Funari R."/>
            <person name="Cardaioli E."/>
            <person name="Iannotti N."/>
            <person name="Marturano G."/>
            <person name="Paoli F."/>
            <person name="Bruttini M."/>
            <person name="Carapelli A."/>
            <person name="Frati F."/>
            <person name="Nardi F."/>
        </authorList>
    </citation>
    <scope>NUCLEOTIDE SEQUENCE [LARGE SCALE GENOMIC DNA]</scope>
    <source>
        <strain evidence="1">DMR45628</strain>
    </source>
</reference>
<gene>
    <name evidence="1" type="ORF">QE152_g29794</name>
</gene>
<organism evidence="1 2">
    <name type="scientific">Popillia japonica</name>
    <name type="common">Japanese beetle</name>
    <dbReference type="NCBI Taxonomy" id="7064"/>
    <lineage>
        <taxon>Eukaryota</taxon>
        <taxon>Metazoa</taxon>
        <taxon>Ecdysozoa</taxon>
        <taxon>Arthropoda</taxon>
        <taxon>Hexapoda</taxon>
        <taxon>Insecta</taxon>
        <taxon>Pterygota</taxon>
        <taxon>Neoptera</taxon>
        <taxon>Endopterygota</taxon>
        <taxon>Coleoptera</taxon>
        <taxon>Polyphaga</taxon>
        <taxon>Scarabaeiformia</taxon>
        <taxon>Scarabaeidae</taxon>
        <taxon>Rutelinae</taxon>
        <taxon>Popillia</taxon>
    </lineage>
</organism>
<comment type="caution">
    <text evidence="1">The sequence shown here is derived from an EMBL/GenBank/DDBJ whole genome shotgun (WGS) entry which is preliminary data.</text>
</comment>
<sequence>MQISTSYAELPKKKMKGMKLMGLKMAKTKGILQSRHDLQAHPKTDSELQKRGVNAKPNQTIGFIWKRDTEKYNYHEGMCFSECVRLQRLQWAGHVVRTEEARMLEKLPYRRIPIYTKGEAQDACQEGDRKKRLTRYYLEQEI</sequence>
<accession>A0AAW1JGW2</accession>